<keyword evidence="4 13" id="KW-0808">Transferase</keyword>
<dbReference type="SUPFAM" id="SSF56672">
    <property type="entry name" value="DNA/RNA polymerases"/>
    <property type="match status" value="1"/>
</dbReference>
<dbReference type="NCBIfam" id="NF004397">
    <property type="entry name" value="PRK05755.1"/>
    <property type="match status" value="1"/>
</dbReference>
<dbReference type="Pfam" id="PF02739">
    <property type="entry name" value="5_3_exonuc_N"/>
    <property type="match status" value="1"/>
</dbReference>
<keyword evidence="7 13" id="KW-0227">DNA damage</keyword>
<comment type="catalytic activity">
    <reaction evidence="11 13">
        <text>DNA(n) + a 2'-deoxyribonucleoside 5'-triphosphate = DNA(n+1) + diphosphate</text>
        <dbReference type="Rhea" id="RHEA:22508"/>
        <dbReference type="Rhea" id="RHEA-COMP:17339"/>
        <dbReference type="Rhea" id="RHEA-COMP:17340"/>
        <dbReference type="ChEBI" id="CHEBI:33019"/>
        <dbReference type="ChEBI" id="CHEBI:61560"/>
        <dbReference type="ChEBI" id="CHEBI:173112"/>
        <dbReference type="EC" id="2.7.7.7"/>
    </reaction>
</comment>
<dbReference type="InterPro" id="IPR020045">
    <property type="entry name" value="DNA_polI_H3TH"/>
</dbReference>
<dbReference type="GO" id="GO:0008409">
    <property type="term" value="F:5'-3' exonuclease activity"/>
    <property type="evidence" value="ECO:0007669"/>
    <property type="project" value="UniProtKB-UniRule"/>
</dbReference>
<dbReference type="InterPro" id="IPR029060">
    <property type="entry name" value="PIN-like_dom_sf"/>
</dbReference>
<dbReference type="FunFam" id="1.20.1060.10:FF:000001">
    <property type="entry name" value="DNA polymerase I"/>
    <property type="match status" value="1"/>
</dbReference>
<evidence type="ECO:0000256" key="13">
    <source>
        <dbReference type="RuleBase" id="RU004460"/>
    </source>
</evidence>
<dbReference type="FunFam" id="1.10.150.20:FF:000003">
    <property type="entry name" value="DNA polymerase I"/>
    <property type="match status" value="1"/>
</dbReference>
<keyword evidence="8 13" id="KW-0239">DNA-directed DNA polymerase</keyword>
<dbReference type="RefSeq" id="WP_078768201.1">
    <property type="nucleotide sequence ID" value="NZ_FUWW01000006.1"/>
</dbReference>
<dbReference type="Pfam" id="PF00476">
    <property type="entry name" value="DNA_pol_A"/>
    <property type="match status" value="1"/>
</dbReference>
<dbReference type="InterPro" id="IPR036279">
    <property type="entry name" value="5-3_exonuclease_C_sf"/>
</dbReference>
<keyword evidence="5 13" id="KW-0548">Nucleotidyltransferase</keyword>
<organism evidence="16 17">
    <name type="scientific">Eubacterium coprostanoligenes</name>
    <dbReference type="NCBI Taxonomy" id="290054"/>
    <lineage>
        <taxon>Bacteria</taxon>
        <taxon>Bacillati</taxon>
        <taxon>Bacillota</taxon>
        <taxon>Clostridia</taxon>
        <taxon>Eubacteriales</taxon>
        <taxon>Eubacteriaceae</taxon>
        <taxon>Eubacterium</taxon>
    </lineage>
</organism>
<dbReference type="AlphaFoldDB" id="A0A1T4L1P0"/>
<dbReference type="SMART" id="SM00279">
    <property type="entry name" value="HhH2"/>
    <property type="match status" value="1"/>
</dbReference>
<dbReference type="CDD" id="cd09898">
    <property type="entry name" value="H3TH_53EXO"/>
    <property type="match status" value="1"/>
</dbReference>
<evidence type="ECO:0000256" key="2">
    <source>
        <dbReference type="ARBA" id="ARBA00012417"/>
    </source>
</evidence>
<evidence type="ECO:0000259" key="14">
    <source>
        <dbReference type="SMART" id="SM00475"/>
    </source>
</evidence>
<dbReference type="SMART" id="SM00482">
    <property type="entry name" value="POLAc"/>
    <property type="match status" value="1"/>
</dbReference>
<dbReference type="Gene3D" id="3.30.420.10">
    <property type="entry name" value="Ribonuclease H-like superfamily/Ribonuclease H"/>
    <property type="match status" value="1"/>
</dbReference>
<dbReference type="Gene3D" id="1.10.150.20">
    <property type="entry name" value="5' to 3' exonuclease, C-terminal subdomain"/>
    <property type="match status" value="2"/>
</dbReference>
<evidence type="ECO:0000256" key="12">
    <source>
        <dbReference type="NCBIfam" id="TIGR00593"/>
    </source>
</evidence>
<dbReference type="GO" id="GO:0003887">
    <property type="term" value="F:DNA-directed DNA polymerase activity"/>
    <property type="evidence" value="ECO:0007669"/>
    <property type="project" value="UniProtKB-UniRule"/>
</dbReference>
<dbReference type="GO" id="GO:0006302">
    <property type="term" value="P:double-strand break repair"/>
    <property type="evidence" value="ECO:0007669"/>
    <property type="project" value="TreeGrafter"/>
</dbReference>
<dbReference type="InterPro" id="IPR020046">
    <property type="entry name" value="5-3_exonucl_a-hlix_arch_N"/>
</dbReference>
<dbReference type="PRINTS" id="PR00868">
    <property type="entry name" value="DNAPOLI"/>
</dbReference>
<dbReference type="SUPFAM" id="SSF47807">
    <property type="entry name" value="5' to 3' exonuclease, C-terminal subdomain"/>
    <property type="match status" value="1"/>
</dbReference>
<dbReference type="Pfam" id="PF01367">
    <property type="entry name" value="5_3_exonuc"/>
    <property type="match status" value="1"/>
</dbReference>
<evidence type="ECO:0000256" key="6">
    <source>
        <dbReference type="ARBA" id="ARBA00022705"/>
    </source>
</evidence>
<comment type="similarity">
    <text evidence="1 13">Belongs to the DNA polymerase type-A family.</text>
</comment>
<dbReference type="InterPro" id="IPR019760">
    <property type="entry name" value="DNA-dir_DNA_pol_A_CS"/>
</dbReference>
<dbReference type="InterPro" id="IPR002298">
    <property type="entry name" value="DNA_polymerase_A"/>
</dbReference>
<comment type="subunit">
    <text evidence="13">Single-chain monomer with multiple functions.</text>
</comment>
<dbReference type="Pfam" id="PF22619">
    <property type="entry name" value="DNA_polI_exo1"/>
    <property type="match status" value="1"/>
</dbReference>
<keyword evidence="13" id="KW-0378">Hydrolase</keyword>
<keyword evidence="10 13" id="KW-0234">DNA repair</keyword>
<dbReference type="Gene3D" id="3.40.50.1010">
    <property type="entry name" value="5'-nuclease"/>
    <property type="match status" value="1"/>
</dbReference>
<dbReference type="CDD" id="cd08637">
    <property type="entry name" value="DNA_pol_A_pol_I_C"/>
    <property type="match status" value="1"/>
</dbReference>
<dbReference type="NCBIfam" id="TIGR00593">
    <property type="entry name" value="pola"/>
    <property type="match status" value="1"/>
</dbReference>
<evidence type="ECO:0000256" key="1">
    <source>
        <dbReference type="ARBA" id="ARBA00007705"/>
    </source>
</evidence>
<reference evidence="17" key="1">
    <citation type="submission" date="2017-02" db="EMBL/GenBank/DDBJ databases">
        <authorList>
            <person name="Varghese N."/>
            <person name="Submissions S."/>
        </authorList>
    </citation>
    <scope>NUCLEOTIDE SEQUENCE [LARGE SCALE GENOMIC DNA]</scope>
    <source>
        <strain evidence="17">ATCC 51222</strain>
    </source>
</reference>
<dbReference type="GO" id="GO:0006261">
    <property type="term" value="P:DNA-templated DNA replication"/>
    <property type="evidence" value="ECO:0007669"/>
    <property type="project" value="UniProtKB-UniRule"/>
</dbReference>
<dbReference type="InterPro" id="IPR043502">
    <property type="entry name" value="DNA/RNA_pol_sf"/>
</dbReference>
<dbReference type="InterPro" id="IPR018320">
    <property type="entry name" value="DNA_polymerase_1"/>
</dbReference>
<evidence type="ECO:0000256" key="5">
    <source>
        <dbReference type="ARBA" id="ARBA00022695"/>
    </source>
</evidence>
<dbReference type="InterPro" id="IPR008918">
    <property type="entry name" value="HhH2"/>
</dbReference>
<evidence type="ECO:0000259" key="15">
    <source>
        <dbReference type="SMART" id="SM00482"/>
    </source>
</evidence>
<feature type="domain" description="DNA-directed DNA polymerase family A palm" evidence="15">
    <location>
        <begin position="621"/>
        <end position="827"/>
    </location>
</feature>
<evidence type="ECO:0000256" key="10">
    <source>
        <dbReference type="ARBA" id="ARBA00023204"/>
    </source>
</evidence>
<dbReference type="CDD" id="cd06140">
    <property type="entry name" value="DNA_polA_I_Bacillus_like_exo"/>
    <property type="match status" value="1"/>
</dbReference>
<evidence type="ECO:0000313" key="17">
    <source>
        <dbReference type="Proteomes" id="UP000190657"/>
    </source>
</evidence>
<gene>
    <name evidence="13" type="primary">polA</name>
    <name evidence="16" type="ORF">SAMN02745114_00710</name>
</gene>
<evidence type="ECO:0000256" key="4">
    <source>
        <dbReference type="ARBA" id="ARBA00022679"/>
    </source>
</evidence>
<dbReference type="InterPro" id="IPR054690">
    <property type="entry name" value="DNA_polI_exonuclease"/>
</dbReference>
<dbReference type="EMBL" id="FUWW01000006">
    <property type="protein sequence ID" value="SJZ48508.1"/>
    <property type="molecule type" value="Genomic_DNA"/>
</dbReference>
<evidence type="ECO:0000256" key="9">
    <source>
        <dbReference type="ARBA" id="ARBA00023125"/>
    </source>
</evidence>
<keyword evidence="9 13" id="KW-0238">DNA-binding</keyword>
<comment type="function">
    <text evidence="13">In addition to polymerase activity, this DNA polymerase exhibits 5'-3' exonuclease activity.</text>
</comment>
<dbReference type="GO" id="GO:0003677">
    <property type="term" value="F:DNA binding"/>
    <property type="evidence" value="ECO:0007669"/>
    <property type="project" value="UniProtKB-UniRule"/>
</dbReference>
<keyword evidence="17" id="KW-1185">Reference proteome</keyword>
<evidence type="ECO:0000256" key="11">
    <source>
        <dbReference type="ARBA" id="ARBA00049244"/>
    </source>
</evidence>
<dbReference type="InterPro" id="IPR001098">
    <property type="entry name" value="DNA-dir_DNA_pol_A_palm_dom"/>
</dbReference>
<dbReference type="PANTHER" id="PTHR10133">
    <property type="entry name" value="DNA POLYMERASE I"/>
    <property type="match status" value="1"/>
</dbReference>
<evidence type="ECO:0000313" key="16">
    <source>
        <dbReference type="EMBL" id="SJZ48508.1"/>
    </source>
</evidence>
<evidence type="ECO:0000256" key="8">
    <source>
        <dbReference type="ARBA" id="ARBA00022932"/>
    </source>
</evidence>
<dbReference type="FunFam" id="1.10.150.20:FF:000002">
    <property type="entry name" value="DNA polymerase I"/>
    <property type="match status" value="1"/>
</dbReference>
<dbReference type="Gene3D" id="3.30.70.370">
    <property type="match status" value="1"/>
</dbReference>
<dbReference type="PANTHER" id="PTHR10133:SF27">
    <property type="entry name" value="DNA POLYMERASE NU"/>
    <property type="match status" value="1"/>
</dbReference>
<dbReference type="Gene3D" id="1.20.1060.10">
    <property type="entry name" value="Taq DNA Polymerase, Chain T, domain 4"/>
    <property type="match status" value="1"/>
</dbReference>
<dbReference type="InterPro" id="IPR036397">
    <property type="entry name" value="RNaseH_sf"/>
</dbReference>
<keyword evidence="13" id="KW-0540">Nuclease</keyword>
<dbReference type="SUPFAM" id="SSF53098">
    <property type="entry name" value="Ribonuclease H-like"/>
    <property type="match status" value="1"/>
</dbReference>
<dbReference type="SUPFAM" id="SSF88723">
    <property type="entry name" value="PIN domain-like"/>
    <property type="match status" value="1"/>
</dbReference>
<evidence type="ECO:0000256" key="3">
    <source>
        <dbReference type="ARBA" id="ARBA00020311"/>
    </source>
</evidence>
<dbReference type="STRING" id="290054.SAMN02745114_00710"/>
<proteinExistence type="inferred from homology"/>
<dbReference type="EC" id="2.7.7.7" evidence="2 12"/>
<dbReference type="PROSITE" id="PS00447">
    <property type="entry name" value="DNA_POLYMERASE_A"/>
    <property type="match status" value="1"/>
</dbReference>
<keyword evidence="6 13" id="KW-0235">DNA replication</keyword>
<sequence>MTLLVLDGNSIINRAFYGIKLLTTKQGDYTNAIYGFLNMMLRFEDMCKPDAVAVAFDLHAPTFRHKMYDAYKAGRHAMPDELRSQMPVLKNILHLLGIKTVECEGWEADDILGTFAKVCRENGNACYLATGDRDSLQLAHDGVKVLLARTKSTDIMDEKAILEEYGVEPTDLIQVKALQGDSSDNIPGVQGVGPKTALDLISRFKTIDYIYENIDTIDIKEGVRNKLKNDKDNAYLSLKLGEIVSDAPINTDINEYKLNDGDKKGAAAEFARLELFSLMDRFNLNANDAVVVAAEEEVVPRELERLTCVDADYLLEKIGDNDAYYYPEIVDNSVTDLYFAFGDQIIVMPSETPEFKYFVRKFFENENCKKYTYNSKYSHRLAKELGVECKNVCGDLMLSAYLLKPSDNNYSIDHLCMEYGVAIPEYKNSLGGSDERVVNASVLMPLFEKTNSLLQEANQTELLNTIELPLARVLAKMEIEGFAVDKQGIENFGKRLSTRIDELTEMIYGFVGHEFNINSPKQLGVALFEDLGLPCKKKTKSGYSTNAEVLEGLRNENPVVNCILEYRTLTKLKSTYCEGLLKAIQSDGRIHTSFNQVETRTGRISSLEPNLQNIPIRTELGREMRKFFIAKDGDVLVDADYSQIELRVLADLANDENMINAFNSGADIHTSTAAQVFNMPEEFVTKQMRSSAKAVNFGIVYGIGAFSLAKDIGVSRKEAQEYIDNYLATYSGVNKYMTHVIDLAREKGYSETLFKRRRYLPELNATNHMVKAAGERIARNMPIQGTAADIIKIAMIKVDKRLDDEKLDARLILQVHDELIVESSEADSKKVLEIVTEEMENACQMKVKLRADGAIGKDWYTAH</sequence>
<feature type="domain" description="5'-3' exonuclease" evidence="14">
    <location>
        <begin position="1"/>
        <end position="259"/>
    </location>
</feature>
<name>A0A1T4L1P0_9FIRM</name>
<dbReference type="Proteomes" id="UP000190657">
    <property type="component" value="Unassembled WGS sequence"/>
</dbReference>
<protein>
    <recommendedName>
        <fullName evidence="3 12">DNA polymerase I</fullName>
        <ecNumber evidence="2 12">2.7.7.7</ecNumber>
    </recommendedName>
</protein>
<dbReference type="InterPro" id="IPR012337">
    <property type="entry name" value="RNaseH-like_sf"/>
</dbReference>
<dbReference type="OrthoDB" id="9806424at2"/>
<keyword evidence="13" id="KW-0269">Exonuclease</keyword>
<dbReference type="SMART" id="SM00475">
    <property type="entry name" value="53EXOc"/>
    <property type="match status" value="1"/>
</dbReference>
<dbReference type="CDD" id="cd09859">
    <property type="entry name" value="PIN_53EXO"/>
    <property type="match status" value="1"/>
</dbReference>
<evidence type="ECO:0000256" key="7">
    <source>
        <dbReference type="ARBA" id="ARBA00022763"/>
    </source>
</evidence>
<accession>A0A1T4L1P0</accession>
<dbReference type="InterPro" id="IPR002421">
    <property type="entry name" value="5-3_exonuclease"/>
</dbReference>